<dbReference type="GO" id="GO:0004180">
    <property type="term" value="F:carboxypeptidase activity"/>
    <property type="evidence" value="ECO:0007669"/>
    <property type="project" value="UniProtKB-KW"/>
</dbReference>
<organism evidence="1 2">
    <name type="scientific">Segatella copri</name>
    <dbReference type="NCBI Taxonomy" id="165179"/>
    <lineage>
        <taxon>Bacteria</taxon>
        <taxon>Pseudomonadati</taxon>
        <taxon>Bacteroidota</taxon>
        <taxon>Bacteroidia</taxon>
        <taxon>Bacteroidales</taxon>
        <taxon>Prevotellaceae</taxon>
        <taxon>Segatella</taxon>
    </lineage>
</organism>
<dbReference type="EMBL" id="VZCW01000383">
    <property type="protein sequence ID" value="MQN14111.1"/>
    <property type="molecule type" value="Genomic_DNA"/>
</dbReference>
<evidence type="ECO:0000313" key="1">
    <source>
        <dbReference type="EMBL" id="MQN14111.1"/>
    </source>
</evidence>
<keyword evidence="1" id="KW-0378">Hydrolase</keyword>
<evidence type="ECO:0000313" key="2">
    <source>
        <dbReference type="Proteomes" id="UP000442105"/>
    </source>
</evidence>
<reference evidence="2" key="1">
    <citation type="submission" date="2019-09" db="EMBL/GenBank/DDBJ databases">
        <title>Distinct polysaccharide growth profiles of human intestinal Prevotella copri isolates.</title>
        <authorList>
            <person name="Fehlner-Peach H."/>
            <person name="Magnabosco C."/>
            <person name="Raghavan V."/>
            <person name="Scher J.U."/>
            <person name="Tett A."/>
            <person name="Cox L.M."/>
            <person name="Gottsegen C."/>
            <person name="Watters A."/>
            <person name="Wiltshire- Gordon J.D."/>
            <person name="Segata N."/>
            <person name="Bonneau R."/>
            <person name="Littman D.R."/>
        </authorList>
    </citation>
    <scope>NUCLEOTIDE SEQUENCE [LARGE SCALE GENOMIC DNA]</scope>
    <source>
        <strain evidence="2">iAQ1179</strain>
    </source>
</reference>
<feature type="non-terminal residue" evidence="1">
    <location>
        <position position="1"/>
    </location>
</feature>
<dbReference type="Proteomes" id="UP000442105">
    <property type="component" value="Unassembled WGS sequence"/>
</dbReference>
<sequence>PFTMLVQPPVNLSIFEQEATISMMKDWEFLSDRQLFWSVAWDMNGKLLNRIPLIKKLKWREYVAVKGVWGQLTDKNNPVKNTSDDVIFKFPNNSYTFGNTPYWEVVAGVHNIFKFFGIDYVRRINYLNHANVDKWGIRMGFLMSF</sequence>
<keyword evidence="1" id="KW-0645">Protease</keyword>
<keyword evidence="1" id="KW-0121">Carboxypeptidase</keyword>
<protein>
    <submittedName>
        <fullName evidence="1">Carboxypeptidase-like regulatory domain-containing protein</fullName>
    </submittedName>
</protein>
<name>A0AA90UIJ3_9BACT</name>
<gene>
    <name evidence="1" type="ORF">F7D95_15230</name>
</gene>
<dbReference type="AlphaFoldDB" id="A0AA90UIJ3"/>
<accession>A0AA90UIJ3</accession>
<proteinExistence type="predicted"/>
<comment type="caution">
    <text evidence="1">The sequence shown here is derived from an EMBL/GenBank/DDBJ whole genome shotgun (WGS) entry which is preliminary data.</text>
</comment>